<reference evidence="2 3" key="1">
    <citation type="submission" date="2013-11" db="EMBL/GenBank/DDBJ databases">
        <title>Opisthorchis viverrini - life in the bile duct.</title>
        <authorList>
            <person name="Young N.D."/>
            <person name="Nagarajan N."/>
            <person name="Lin S.J."/>
            <person name="Korhonen P.K."/>
            <person name="Jex A.R."/>
            <person name="Hall R.S."/>
            <person name="Safavi-Hemami H."/>
            <person name="Kaewkong W."/>
            <person name="Bertrand D."/>
            <person name="Gao S."/>
            <person name="Seet Q."/>
            <person name="Wongkham S."/>
            <person name="Teh B.T."/>
            <person name="Wongkham C."/>
            <person name="Intapan P.M."/>
            <person name="Maleewong W."/>
            <person name="Yang X."/>
            <person name="Hu M."/>
            <person name="Wang Z."/>
            <person name="Hofmann A."/>
            <person name="Sternberg P.W."/>
            <person name="Tan P."/>
            <person name="Wang J."/>
            <person name="Gasser R.B."/>
        </authorList>
    </citation>
    <scope>NUCLEOTIDE SEQUENCE [LARGE SCALE GENOMIC DNA]</scope>
</reference>
<evidence type="ECO:0000313" key="2">
    <source>
        <dbReference type="EMBL" id="KER31717.1"/>
    </source>
</evidence>
<dbReference type="KEGG" id="ovi:T265_02086"/>
<dbReference type="CTD" id="20316274"/>
<protein>
    <recommendedName>
        <fullName evidence="1">SOCS box domain-containing protein</fullName>
    </recommendedName>
</protein>
<feature type="domain" description="SOCS box" evidence="1">
    <location>
        <begin position="296"/>
        <end position="344"/>
    </location>
</feature>
<sequence length="396" mass="45518">MFIVCGNKDGRVPTNEIRQCIAGLIEQLADILDADEPEALVPFLRNPKDSRTSSLIDEATEYVEKTLLRFAVIRSAYKCVALLTSPPYSWDPDRPDPYGWTPLQTAEDRDDLWCSTELALRTSELRSVGYLLPKWPCGGRTSTCLLWPQDMWYQPLTREAFIHRRGFGSVLHHGVRLLDQRRQLAMGGEMVALTFELLMATPFLFAFDLWTGEPCAHHTGTFWPIPQTALAKAADHSGCSRYPQCLHLVLPDLSNTPEDPEEAWQSIFSAWLYHRLLSEHSRPENECTFKWTPIRLQDICRAAIRQRLVYAMIECNPCENYAQRISQIPLPCRLKELLLYREIWPHKLWDEKLEPSSTLAIPILEPRPLVSITKTREPNGSEVVSVQNLHFMSDRF</sequence>
<organism evidence="2 3">
    <name type="scientific">Opisthorchis viverrini</name>
    <name type="common">Southeast Asian liver fluke</name>
    <dbReference type="NCBI Taxonomy" id="6198"/>
    <lineage>
        <taxon>Eukaryota</taxon>
        <taxon>Metazoa</taxon>
        <taxon>Spiralia</taxon>
        <taxon>Lophotrochozoa</taxon>
        <taxon>Platyhelminthes</taxon>
        <taxon>Trematoda</taxon>
        <taxon>Digenea</taxon>
        <taxon>Opisthorchiida</taxon>
        <taxon>Opisthorchiata</taxon>
        <taxon>Opisthorchiidae</taxon>
        <taxon>Opisthorchis</taxon>
    </lineage>
</organism>
<evidence type="ECO:0000313" key="3">
    <source>
        <dbReference type="Proteomes" id="UP000054324"/>
    </source>
</evidence>
<accession>A0A075A0F3</accession>
<dbReference type="GeneID" id="20316274"/>
<dbReference type="RefSeq" id="XP_009164509.1">
    <property type="nucleotide sequence ID" value="XM_009166245.1"/>
</dbReference>
<dbReference type="EMBL" id="KL596642">
    <property type="protein sequence ID" value="KER31717.1"/>
    <property type="molecule type" value="Genomic_DNA"/>
</dbReference>
<keyword evidence="3" id="KW-1185">Reference proteome</keyword>
<gene>
    <name evidence="2" type="ORF">T265_02086</name>
</gene>
<dbReference type="PROSITE" id="PS50225">
    <property type="entry name" value="SOCS"/>
    <property type="match status" value="1"/>
</dbReference>
<evidence type="ECO:0000259" key="1">
    <source>
        <dbReference type="PROSITE" id="PS50225"/>
    </source>
</evidence>
<dbReference type="InterPro" id="IPR001496">
    <property type="entry name" value="SOCS_box"/>
</dbReference>
<name>A0A075A0F3_OPIVI</name>
<dbReference type="OrthoDB" id="6223234at2759"/>
<dbReference type="AlphaFoldDB" id="A0A075A0F3"/>
<proteinExistence type="predicted"/>
<dbReference type="Proteomes" id="UP000054324">
    <property type="component" value="Unassembled WGS sequence"/>
</dbReference>